<sequence length="117" mass="13809">MHYIEKNVLPVIRKDVKTVTQNFIQFYHTPLVGSITSFDSEEFPMGHGENFQRVAYTRIYRDKKKEYLDFFIDSLYESIKNGLLICLKYEKMTITLKKIEIIITSDLTATAYEQLRA</sequence>
<organism evidence="1">
    <name type="scientific">marine sediment metagenome</name>
    <dbReference type="NCBI Taxonomy" id="412755"/>
    <lineage>
        <taxon>unclassified sequences</taxon>
        <taxon>metagenomes</taxon>
        <taxon>ecological metagenomes</taxon>
    </lineage>
</organism>
<comment type="caution">
    <text evidence="1">The sequence shown here is derived from an EMBL/GenBank/DDBJ whole genome shotgun (WGS) entry which is preliminary data.</text>
</comment>
<protein>
    <submittedName>
        <fullName evidence="1">Uncharacterized protein</fullName>
    </submittedName>
</protein>
<reference evidence="1" key="1">
    <citation type="journal article" date="2014" name="Front. Microbiol.">
        <title>High frequency of phylogenetically diverse reductive dehalogenase-homologous genes in deep subseafloor sedimentary metagenomes.</title>
        <authorList>
            <person name="Kawai M."/>
            <person name="Futagami T."/>
            <person name="Toyoda A."/>
            <person name="Takaki Y."/>
            <person name="Nishi S."/>
            <person name="Hori S."/>
            <person name="Arai W."/>
            <person name="Tsubouchi T."/>
            <person name="Morono Y."/>
            <person name="Uchiyama I."/>
            <person name="Ito T."/>
            <person name="Fujiyama A."/>
            <person name="Inagaki F."/>
            <person name="Takami H."/>
        </authorList>
    </citation>
    <scope>NUCLEOTIDE SEQUENCE</scope>
    <source>
        <strain evidence="1">Expedition CK06-06</strain>
    </source>
</reference>
<accession>X1E605</accession>
<dbReference type="AlphaFoldDB" id="X1E605"/>
<gene>
    <name evidence="1" type="ORF">S01H4_52888</name>
</gene>
<evidence type="ECO:0000313" key="1">
    <source>
        <dbReference type="EMBL" id="GAH15830.1"/>
    </source>
</evidence>
<dbReference type="EMBL" id="BART01030261">
    <property type="protein sequence ID" value="GAH15830.1"/>
    <property type="molecule type" value="Genomic_DNA"/>
</dbReference>
<name>X1E605_9ZZZZ</name>
<proteinExistence type="predicted"/>